<dbReference type="EMBL" id="CP120375">
    <property type="protein sequence ID" value="WEX91632.1"/>
    <property type="molecule type" value="Genomic_DNA"/>
</dbReference>
<sequence length="142" mass="15618">MVINTMKAVVHPWQCDAMGHMNVRYYTAIFDDASGHLLSAIAPTCEQSPTSEIGWADVRHVVDFKEEAKWGQLLNVTSSVTKVGRSSLSFRHVMSGAAGEIHATMEIVTVMFDLKLRKPVVLPDDFRQAAERLVVSNASATS</sequence>
<accession>A0ABY8DNV2</accession>
<evidence type="ECO:0000313" key="1">
    <source>
        <dbReference type="EMBL" id="WEX91632.1"/>
    </source>
</evidence>
<dbReference type="Gene3D" id="3.10.129.10">
    <property type="entry name" value="Hotdog Thioesterase"/>
    <property type="match status" value="1"/>
</dbReference>
<name>A0ABY8DNV2_9HYPH</name>
<evidence type="ECO:0000313" key="2">
    <source>
        <dbReference type="Proteomes" id="UP001229355"/>
    </source>
</evidence>
<dbReference type="PANTHER" id="PTHR31793">
    <property type="entry name" value="4-HYDROXYBENZOYL-COA THIOESTERASE FAMILY MEMBER"/>
    <property type="match status" value="1"/>
</dbReference>
<dbReference type="Pfam" id="PF13279">
    <property type="entry name" value="4HBT_2"/>
    <property type="match status" value="1"/>
</dbReference>
<protein>
    <submittedName>
        <fullName evidence="1">Acyl-CoA thioesterase</fullName>
    </submittedName>
</protein>
<dbReference type="Proteomes" id="UP001229355">
    <property type="component" value="Plasmid unnamed"/>
</dbReference>
<organism evidence="1 2">
    <name type="scientific">Sinorhizobium garamanticum</name>
    <dbReference type="NCBI Taxonomy" id="680247"/>
    <lineage>
        <taxon>Bacteria</taxon>
        <taxon>Pseudomonadati</taxon>
        <taxon>Pseudomonadota</taxon>
        <taxon>Alphaproteobacteria</taxon>
        <taxon>Hyphomicrobiales</taxon>
        <taxon>Rhizobiaceae</taxon>
        <taxon>Sinorhizobium/Ensifer group</taxon>
        <taxon>Sinorhizobium</taxon>
    </lineage>
</organism>
<keyword evidence="1" id="KW-0614">Plasmid</keyword>
<dbReference type="RefSeq" id="WP_280663589.1">
    <property type="nucleotide sequence ID" value="NZ_CP120375.1"/>
</dbReference>
<reference evidence="1 2" key="1">
    <citation type="submission" date="2023-03" db="EMBL/GenBank/DDBJ databases">
        <authorList>
            <person name="Kaur S."/>
            <person name="Espinosa-Saiz D."/>
            <person name="Velazquez E."/>
            <person name="Menendez E."/>
            <person name="diCenzo G.C."/>
        </authorList>
    </citation>
    <scope>NUCLEOTIDE SEQUENCE [LARGE SCALE GENOMIC DNA]</scope>
    <source>
        <strain evidence="1 2">LMG 24692</strain>
        <plasmid evidence="1 2">unnamed</plasmid>
    </source>
</reference>
<proteinExistence type="predicted"/>
<dbReference type="InterPro" id="IPR050563">
    <property type="entry name" value="4-hydroxybenzoyl-CoA_TE"/>
</dbReference>
<dbReference type="SUPFAM" id="SSF54637">
    <property type="entry name" value="Thioesterase/thiol ester dehydrase-isomerase"/>
    <property type="match status" value="1"/>
</dbReference>
<dbReference type="PANTHER" id="PTHR31793:SF2">
    <property type="entry name" value="BLR1345 PROTEIN"/>
    <property type="match status" value="1"/>
</dbReference>
<dbReference type="InterPro" id="IPR029069">
    <property type="entry name" value="HotDog_dom_sf"/>
</dbReference>
<geneLocation type="plasmid" evidence="1 2">
    <name>unnamed</name>
</geneLocation>
<keyword evidence="2" id="KW-1185">Reference proteome</keyword>
<dbReference type="CDD" id="cd00586">
    <property type="entry name" value="4HBT"/>
    <property type="match status" value="1"/>
</dbReference>
<gene>
    <name evidence="1" type="ORF">PZN02_005914</name>
</gene>